<reference evidence="1" key="2">
    <citation type="journal article" date="2014" name="ISME J.">
        <title>Microbial stratification in low pH oxic and suboxic macroscopic growths along an acid mine drainage.</title>
        <authorList>
            <person name="Mendez-Garcia C."/>
            <person name="Mesa V."/>
            <person name="Sprenger R.R."/>
            <person name="Richter M."/>
            <person name="Diez M.S."/>
            <person name="Solano J."/>
            <person name="Bargiela R."/>
            <person name="Golyshina O.V."/>
            <person name="Manteca A."/>
            <person name="Ramos J.L."/>
            <person name="Gallego J.R."/>
            <person name="Llorente I."/>
            <person name="Martins Dos Santos V.A."/>
            <person name="Jensen O.N."/>
            <person name="Pelaez A.I."/>
            <person name="Sanchez J."/>
            <person name="Ferrer M."/>
        </authorList>
    </citation>
    <scope>NUCLEOTIDE SEQUENCE</scope>
</reference>
<dbReference type="EMBL" id="AUZX01006611">
    <property type="protein sequence ID" value="EQD63115.1"/>
    <property type="molecule type" value="Genomic_DNA"/>
</dbReference>
<dbReference type="AlphaFoldDB" id="T1C9T3"/>
<evidence type="ECO:0000313" key="1">
    <source>
        <dbReference type="EMBL" id="EQD63115.1"/>
    </source>
</evidence>
<dbReference type="PANTHER" id="PTHR34849:SF3">
    <property type="entry name" value="SSR2962 PROTEIN"/>
    <property type="match status" value="1"/>
</dbReference>
<proteinExistence type="predicted"/>
<dbReference type="InterPro" id="IPR009057">
    <property type="entry name" value="Homeodomain-like_sf"/>
</dbReference>
<accession>T1C9T3</accession>
<protein>
    <submittedName>
        <fullName evidence="1">Protein containing DUF433</fullName>
    </submittedName>
</protein>
<name>T1C9T3_9ZZZZ</name>
<dbReference type="Gene3D" id="1.10.10.10">
    <property type="entry name" value="Winged helix-like DNA-binding domain superfamily/Winged helix DNA-binding domain"/>
    <property type="match status" value="1"/>
</dbReference>
<dbReference type="InterPro" id="IPR036388">
    <property type="entry name" value="WH-like_DNA-bd_sf"/>
</dbReference>
<organism evidence="1">
    <name type="scientific">mine drainage metagenome</name>
    <dbReference type="NCBI Taxonomy" id="410659"/>
    <lineage>
        <taxon>unclassified sequences</taxon>
        <taxon>metagenomes</taxon>
        <taxon>ecological metagenomes</taxon>
    </lineage>
</organism>
<gene>
    <name evidence="1" type="ORF">B1A_09290</name>
</gene>
<dbReference type="Pfam" id="PF04255">
    <property type="entry name" value="DUF433"/>
    <property type="match status" value="1"/>
</dbReference>
<reference evidence="1" key="1">
    <citation type="submission" date="2013-08" db="EMBL/GenBank/DDBJ databases">
        <authorList>
            <person name="Mendez C."/>
            <person name="Richter M."/>
            <person name="Ferrer M."/>
            <person name="Sanchez J."/>
        </authorList>
    </citation>
    <scope>NUCLEOTIDE SEQUENCE</scope>
</reference>
<comment type="caution">
    <text evidence="1">The sequence shown here is derived from an EMBL/GenBank/DDBJ whole genome shotgun (WGS) entry which is preliminary data.</text>
</comment>
<feature type="non-terminal residue" evidence="1">
    <location>
        <position position="1"/>
    </location>
</feature>
<sequence>RYATMTVHDRIGINPKIMVGKPVIRGTRLLVELVVRKLAEGADEKALLQAYPRLTAADIQAALRYAADSLAHEEVLLSAAG</sequence>
<dbReference type="SUPFAM" id="SSF46689">
    <property type="entry name" value="Homeodomain-like"/>
    <property type="match status" value="1"/>
</dbReference>
<dbReference type="PANTHER" id="PTHR34849">
    <property type="entry name" value="SSL5025 PROTEIN"/>
    <property type="match status" value="1"/>
</dbReference>
<dbReference type="InterPro" id="IPR007367">
    <property type="entry name" value="DUF433"/>
</dbReference>